<proteinExistence type="predicted"/>
<dbReference type="Proteomes" id="UP000006591">
    <property type="component" value="Chromosome 11"/>
</dbReference>
<feature type="compositionally biased region" description="Basic residues" evidence="1">
    <location>
        <begin position="79"/>
        <end position="94"/>
    </location>
</feature>
<accession>A0A0E0IYW9</accession>
<dbReference type="EnsemblPlants" id="ONIVA11G04840.1">
    <property type="protein sequence ID" value="ONIVA11G04840.1"/>
    <property type="gene ID" value="ONIVA11G04840"/>
</dbReference>
<evidence type="ECO:0000313" key="3">
    <source>
        <dbReference type="Proteomes" id="UP000006591"/>
    </source>
</evidence>
<name>A0A0E0IYW9_ORYNI</name>
<dbReference type="Gramene" id="ONIVA11G04840.1">
    <property type="protein sequence ID" value="ONIVA11G04840.1"/>
    <property type="gene ID" value="ONIVA11G04840"/>
</dbReference>
<reference evidence="2" key="1">
    <citation type="submission" date="2015-04" db="UniProtKB">
        <authorList>
            <consortium name="EnsemblPlants"/>
        </authorList>
    </citation>
    <scope>IDENTIFICATION</scope>
    <source>
        <strain evidence="2">SL10</strain>
    </source>
</reference>
<reference evidence="2" key="2">
    <citation type="submission" date="2018-04" db="EMBL/GenBank/DDBJ databases">
        <title>OnivRS2 (Oryza nivara Reference Sequence Version 2).</title>
        <authorList>
            <person name="Zhang J."/>
            <person name="Kudrna D."/>
            <person name="Lee S."/>
            <person name="Talag J."/>
            <person name="Rajasekar S."/>
            <person name="Welchert J."/>
            <person name="Hsing Y.-I."/>
            <person name="Wing R.A."/>
        </authorList>
    </citation>
    <scope>NUCLEOTIDE SEQUENCE [LARGE SCALE GENOMIC DNA]</scope>
    <source>
        <strain evidence="2">SL10</strain>
    </source>
</reference>
<organism evidence="2">
    <name type="scientific">Oryza nivara</name>
    <name type="common">Indian wild rice</name>
    <name type="synonym">Oryza sativa f. spontanea</name>
    <dbReference type="NCBI Taxonomy" id="4536"/>
    <lineage>
        <taxon>Eukaryota</taxon>
        <taxon>Viridiplantae</taxon>
        <taxon>Streptophyta</taxon>
        <taxon>Embryophyta</taxon>
        <taxon>Tracheophyta</taxon>
        <taxon>Spermatophyta</taxon>
        <taxon>Magnoliopsida</taxon>
        <taxon>Liliopsida</taxon>
        <taxon>Poales</taxon>
        <taxon>Poaceae</taxon>
        <taxon>BOP clade</taxon>
        <taxon>Oryzoideae</taxon>
        <taxon>Oryzeae</taxon>
        <taxon>Oryzinae</taxon>
        <taxon>Oryza</taxon>
    </lineage>
</organism>
<protein>
    <submittedName>
        <fullName evidence="2">Uncharacterized protein</fullName>
    </submittedName>
</protein>
<dbReference type="OMA" id="LWFLQEM"/>
<dbReference type="AlphaFoldDB" id="A0A0E0IYW9"/>
<keyword evidence="3" id="KW-1185">Reference proteome</keyword>
<dbReference type="HOGENOM" id="CLU_148292_0_0_1"/>
<evidence type="ECO:0000313" key="2">
    <source>
        <dbReference type="EnsemblPlants" id="ONIVA11G04840.1"/>
    </source>
</evidence>
<feature type="region of interest" description="Disordered" evidence="1">
    <location>
        <begin position="69"/>
        <end position="95"/>
    </location>
</feature>
<sequence length="148" mass="16468">MVNLPFADNMAHKTGLARWAHRAGHAGDSPDGAAASMLRWKILPSSAQRMVGDWTGTTTAEGAPAISRGQVAPQEVGYRRRSCSGRSGRSRTRARRNDGQPYLWFLQEMGKEEYKEVALVDGISRITVLVNGISWILFRERVFLSTYD</sequence>
<evidence type="ECO:0000256" key="1">
    <source>
        <dbReference type="SAM" id="MobiDB-lite"/>
    </source>
</evidence>